<dbReference type="Proteomes" id="UP001158576">
    <property type="component" value="Chromosome PAR"/>
</dbReference>
<evidence type="ECO:0000313" key="3">
    <source>
        <dbReference type="Proteomes" id="UP001158576"/>
    </source>
</evidence>
<protein>
    <submittedName>
        <fullName evidence="2">Oidioi.mRNA.OKI2018_I69.PAR.g12735.t1.cds</fullName>
    </submittedName>
</protein>
<dbReference type="EMBL" id="OU015568">
    <property type="protein sequence ID" value="CAG5090849.1"/>
    <property type="molecule type" value="Genomic_DNA"/>
</dbReference>
<evidence type="ECO:0000313" key="2">
    <source>
        <dbReference type="EMBL" id="CAG5090849.1"/>
    </source>
</evidence>
<name>A0ABN7S7R0_OIKDI</name>
<accession>A0ABN7S7R0</accession>
<keyword evidence="3" id="KW-1185">Reference proteome</keyword>
<proteinExistence type="predicted"/>
<feature type="compositionally biased region" description="Low complexity" evidence="1">
    <location>
        <begin position="98"/>
        <end position="107"/>
    </location>
</feature>
<reference evidence="2 3" key="1">
    <citation type="submission" date="2021-04" db="EMBL/GenBank/DDBJ databases">
        <authorList>
            <person name="Bliznina A."/>
        </authorList>
    </citation>
    <scope>NUCLEOTIDE SEQUENCE [LARGE SCALE GENOMIC DNA]</scope>
</reference>
<sequence length="156" mass="17667">MSSSDQIVPRFTTFDEEDYQPFISTQDHLAPGEEEYDIKNEFLFDESFPAEYDPQDNNANESLESVEFNSFEVIEPDMPPFATSSPRKAPMESPPASPSTYASSSVSFEWPNSPLTPPYTVIGENIPQVEENQQGRKRKSEDNENTAVKKAKRSLF</sequence>
<feature type="region of interest" description="Disordered" evidence="1">
    <location>
        <begin position="76"/>
        <end position="156"/>
    </location>
</feature>
<gene>
    <name evidence="2" type="ORF">OKIOD_LOCUS4293</name>
</gene>
<organism evidence="2 3">
    <name type="scientific">Oikopleura dioica</name>
    <name type="common">Tunicate</name>
    <dbReference type="NCBI Taxonomy" id="34765"/>
    <lineage>
        <taxon>Eukaryota</taxon>
        <taxon>Metazoa</taxon>
        <taxon>Chordata</taxon>
        <taxon>Tunicata</taxon>
        <taxon>Appendicularia</taxon>
        <taxon>Copelata</taxon>
        <taxon>Oikopleuridae</taxon>
        <taxon>Oikopleura</taxon>
    </lineage>
</organism>
<evidence type="ECO:0000256" key="1">
    <source>
        <dbReference type="SAM" id="MobiDB-lite"/>
    </source>
</evidence>